<evidence type="ECO:0000256" key="2">
    <source>
        <dbReference type="ARBA" id="ARBA00022741"/>
    </source>
</evidence>
<dbReference type="PANTHER" id="PTHR23155:SF1205">
    <property type="entry name" value="DISEASE RESISTANCE PROTEIN RPM1"/>
    <property type="match status" value="1"/>
</dbReference>
<keyword evidence="9" id="KW-1185">Reference proteome</keyword>
<dbReference type="Gene3D" id="1.10.8.430">
    <property type="entry name" value="Helical domain of apoptotic protease-activating factors"/>
    <property type="match status" value="1"/>
</dbReference>
<feature type="domain" description="Disease resistance R13L4/SHOC-2-like LRR" evidence="7">
    <location>
        <begin position="555"/>
        <end position="884"/>
    </location>
</feature>
<feature type="domain" description="NB-ARC" evidence="4">
    <location>
        <begin position="183"/>
        <end position="359"/>
    </location>
</feature>
<dbReference type="PANTHER" id="PTHR23155">
    <property type="entry name" value="DISEASE RESISTANCE PROTEIN RP"/>
    <property type="match status" value="1"/>
</dbReference>
<evidence type="ECO:0000313" key="9">
    <source>
        <dbReference type="Proteomes" id="UP000283530"/>
    </source>
</evidence>
<organism evidence="8 9">
    <name type="scientific">Cinnamomum micranthum f. kanehirae</name>
    <dbReference type="NCBI Taxonomy" id="337451"/>
    <lineage>
        <taxon>Eukaryota</taxon>
        <taxon>Viridiplantae</taxon>
        <taxon>Streptophyta</taxon>
        <taxon>Embryophyta</taxon>
        <taxon>Tracheophyta</taxon>
        <taxon>Spermatophyta</taxon>
        <taxon>Magnoliopsida</taxon>
        <taxon>Magnoliidae</taxon>
        <taxon>Laurales</taxon>
        <taxon>Lauraceae</taxon>
        <taxon>Cinnamomum</taxon>
    </lineage>
</organism>
<dbReference type="InterPro" id="IPR038005">
    <property type="entry name" value="RX-like_CC"/>
</dbReference>
<dbReference type="InterPro" id="IPR036388">
    <property type="entry name" value="WH-like_DNA-bd_sf"/>
</dbReference>
<dbReference type="Pfam" id="PF00931">
    <property type="entry name" value="NB-ARC"/>
    <property type="match status" value="1"/>
</dbReference>
<keyword evidence="3" id="KW-0611">Plant defense</keyword>
<feature type="domain" description="Disease resistance N-terminal" evidence="5">
    <location>
        <begin position="4"/>
        <end position="98"/>
    </location>
</feature>
<accession>A0A443PAZ0</accession>
<dbReference type="AlphaFoldDB" id="A0A443PAZ0"/>
<evidence type="ECO:0000259" key="5">
    <source>
        <dbReference type="Pfam" id="PF18052"/>
    </source>
</evidence>
<evidence type="ECO:0000259" key="7">
    <source>
        <dbReference type="Pfam" id="PF23598"/>
    </source>
</evidence>
<dbReference type="CDD" id="cd14798">
    <property type="entry name" value="RX-CC_like"/>
    <property type="match status" value="1"/>
</dbReference>
<dbReference type="Pfam" id="PF18052">
    <property type="entry name" value="Rx_N"/>
    <property type="match status" value="1"/>
</dbReference>
<evidence type="ECO:0000256" key="1">
    <source>
        <dbReference type="ARBA" id="ARBA00022737"/>
    </source>
</evidence>
<dbReference type="InterPro" id="IPR058922">
    <property type="entry name" value="WHD_DRP"/>
</dbReference>
<evidence type="ECO:0000259" key="4">
    <source>
        <dbReference type="Pfam" id="PF00931"/>
    </source>
</evidence>
<evidence type="ECO:0000313" key="8">
    <source>
        <dbReference type="EMBL" id="RWR87900.1"/>
    </source>
</evidence>
<keyword evidence="1" id="KW-0677">Repeat</keyword>
<reference evidence="8 9" key="1">
    <citation type="journal article" date="2019" name="Nat. Plants">
        <title>Stout camphor tree genome fills gaps in understanding of flowering plant genome evolution.</title>
        <authorList>
            <person name="Chaw S.M."/>
            <person name="Liu Y.C."/>
            <person name="Wu Y.W."/>
            <person name="Wang H.Y."/>
            <person name="Lin C.I."/>
            <person name="Wu C.S."/>
            <person name="Ke H.M."/>
            <person name="Chang L.Y."/>
            <person name="Hsu C.Y."/>
            <person name="Yang H.T."/>
            <person name="Sudianto E."/>
            <person name="Hsu M.H."/>
            <person name="Wu K.P."/>
            <person name="Wang L.N."/>
            <person name="Leebens-Mack J.H."/>
            <person name="Tsai I.J."/>
        </authorList>
    </citation>
    <scope>NUCLEOTIDE SEQUENCE [LARGE SCALE GENOMIC DNA]</scope>
    <source>
        <strain evidence="9">cv. Chaw 1501</strain>
        <tissue evidence="8">Young leaves</tissue>
    </source>
</reference>
<dbReference type="Gene3D" id="1.10.10.10">
    <property type="entry name" value="Winged helix-like DNA-binding domain superfamily/Winged helix DNA-binding domain"/>
    <property type="match status" value="1"/>
</dbReference>
<dbReference type="EMBL" id="QPKB01000006">
    <property type="protein sequence ID" value="RWR87900.1"/>
    <property type="molecule type" value="Genomic_DNA"/>
</dbReference>
<proteinExistence type="predicted"/>
<dbReference type="InterPro" id="IPR044974">
    <property type="entry name" value="Disease_R_plants"/>
</dbReference>
<name>A0A443PAZ0_9MAGN</name>
<dbReference type="SUPFAM" id="SSF52540">
    <property type="entry name" value="P-loop containing nucleoside triphosphate hydrolases"/>
    <property type="match status" value="1"/>
</dbReference>
<dbReference type="Gene3D" id="3.80.10.10">
    <property type="entry name" value="Ribonuclease Inhibitor"/>
    <property type="match status" value="1"/>
</dbReference>
<dbReference type="InterPro" id="IPR041118">
    <property type="entry name" value="Rx_N"/>
</dbReference>
<evidence type="ECO:0000256" key="3">
    <source>
        <dbReference type="ARBA" id="ARBA00022821"/>
    </source>
</evidence>
<dbReference type="Gene3D" id="3.40.50.300">
    <property type="entry name" value="P-loop containing nucleotide triphosphate hydrolases"/>
    <property type="match status" value="1"/>
</dbReference>
<dbReference type="InterPro" id="IPR002182">
    <property type="entry name" value="NB-ARC"/>
</dbReference>
<comment type="caution">
    <text evidence="8">The sequence shown here is derived from an EMBL/GenBank/DDBJ whole genome shotgun (WGS) entry which is preliminary data.</text>
</comment>
<dbReference type="GO" id="GO:0043531">
    <property type="term" value="F:ADP binding"/>
    <property type="evidence" value="ECO:0007669"/>
    <property type="project" value="InterPro"/>
</dbReference>
<dbReference type="PRINTS" id="PR00364">
    <property type="entry name" value="DISEASERSIST"/>
</dbReference>
<gene>
    <name evidence="8" type="ORF">CKAN_01686300</name>
</gene>
<dbReference type="Proteomes" id="UP000283530">
    <property type="component" value="Unassembled WGS sequence"/>
</dbReference>
<dbReference type="Gene3D" id="1.20.5.4130">
    <property type="match status" value="1"/>
</dbReference>
<protein>
    <submittedName>
        <fullName evidence="8">Disease resistance protein RPM1-like protein</fullName>
    </submittedName>
</protein>
<dbReference type="Pfam" id="PF23559">
    <property type="entry name" value="WHD_DRP"/>
    <property type="match status" value="1"/>
</dbReference>
<dbReference type="InterPro" id="IPR027417">
    <property type="entry name" value="P-loop_NTPase"/>
</dbReference>
<sequence>MDTAVRFVIKKLVEIVEGFANEGLKEATSSLFQGLQIEEIQLELESMGSFLKDADRRKRRKFSNDGEGMRTFERQVREVAYKVEDIIDKYMYHIAEQDTGEGLVERAISLPKLYSYKRQIASELQAVKSDIQGISKRYKSYDLREKRSTSNANDDGGGGENWQHLRQHARLIPDVEIVGIKEDKKFLIKRLTESDQVPERVALSVVGMGGLGKTTLVTKVYNSPEVENHFDCHAWITVSQTYKVDKLLQNLMKELCKSTKEPIPKSVAEMDYIEISEMLISYLQKKRYVIVLDDVWEAIVWNDIQLALPNNGCGSRVIITTRMDDFASSFGVENVLRLRHLGNDNAFILFCSKAFSNKSCPPHLKPYAESLVKKCEGLPLAIVTIGGLMSMKEKSSLEWRMVEASLSWQLGNNKDLGGLKNVLLLSFNDLPYNLKCCFLYCSLFPEDCLIIEKRLIRLWVAQGFIQERRGQTLEEVAADYIKDLVCRGMLQCVESPFLIIKKVRMHDVLRELAISIGHEENFCYINDGKEETLNSKARYLSMSNSVVNVGPSNRHLRSLMLFKIEISSLSLRGILLSFKLLRVLDLEDSPIESLPDELVELFNLCYLSLSNTNVEELPESIGRLQNLQTLDIRQSKIDILPKGVEKLKKMRHILAYRYTERSVGNLNFVKFAQDIKFAQAPTGICNLMCLQTLEVIEANNEIVKKIGNLTQLRTLTIAKVERDHGVELCASLQKLESLRILSVIATREEEIINMEALSTAPTHLETLILAGRLERLPLWIVSLQNLTGVHLDSSQLNEDPLSSLQALPNLMTLYLAKAYVGTKLCFRRGHFLQLKLLNIERLTQLNQIKFEEESMTCIQLLFLFDCRNLKTIEGIQYSTSLQRLNLKEVSGELLGKIRGDEWVNFQHIPRLFNFNSTKGAYERLHQIFHTQVPSGAQDYQGRNEERQTSPPQTLTFRDVAVGEVRKDIAGYFLVARVLRNPSQEIFASPLSISLSHQYILHHHYHRTLPTISNSRSPVKMAFSTAFIIIVQKSNAL</sequence>
<dbReference type="OrthoDB" id="598235at2759"/>
<dbReference type="FunFam" id="1.10.10.10:FF:000322">
    <property type="entry name" value="Probable disease resistance protein At1g63360"/>
    <property type="match status" value="1"/>
</dbReference>
<feature type="domain" description="Disease resistance protein winged helix" evidence="6">
    <location>
        <begin position="443"/>
        <end position="513"/>
    </location>
</feature>
<dbReference type="InterPro" id="IPR055414">
    <property type="entry name" value="LRR_R13L4/SHOC2-like"/>
</dbReference>
<dbReference type="FunFam" id="3.40.50.300:FF:001091">
    <property type="entry name" value="Probable disease resistance protein At1g61300"/>
    <property type="match status" value="1"/>
</dbReference>
<dbReference type="Pfam" id="PF23598">
    <property type="entry name" value="LRR_14"/>
    <property type="match status" value="1"/>
</dbReference>
<dbReference type="SUPFAM" id="SSF52058">
    <property type="entry name" value="L domain-like"/>
    <property type="match status" value="1"/>
</dbReference>
<evidence type="ECO:0000259" key="6">
    <source>
        <dbReference type="Pfam" id="PF23559"/>
    </source>
</evidence>
<dbReference type="GO" id="GO:0098542">
    <property type="term" value="P:defense response to other organism"/>
    <property type="evidence" value="ECO:0007669"/>
    <property type="project" value="TreeGrafter"/>
</dbReference>
<dbReference type="InterPro" id="IPR042197">
    <property type="entry name" value="Apaf_helical"/>
</dbReference>
<keyword evidence="2" id="KW-0547">Nucleotide-binding</keyword>
<dbReference type="InterPro" id="IPR032675">
    <property type="entry name" value="LRR_dom_sf"/>
</dbReference>